<protein>
    <submittedName>
        <fullName evidence="2">Uncharacterized protein</fullName>
    </submittedName>
</protein>
<proteinExistence type="predicted"/>
<comment type="caution">
    <text evidence="2">The sequence shown here is derived from an EMBL/GenBank/DDBJ whole genome shotgun (WGS) entry which is preliminary data.</text>
</comment>
<reference evidence="2 3" key="1">
    <citation type="submission" date="2023-01" db="EMBL/GenBank/DDBJ databases">
        <title>Analysis of 21 Apiospora genomes using comparative genomics revels a genus with tremendous synthesis potential of carbohydrate active enzymes and secondary metabolites.</title>
        <authorList>
            <person name="Sorensen T."/>
        </authorList>
    </citation>
    <scope>NUCLEOTIDE SEQUENCE [LARGE SCALE GENOMIC DNA]</scope>
    <source>
        <strain evidence="2 3">CBS 24483</strain>
    </source>
</reference>
<dbReference type="EMBL" id="JAQQWE010000001">
    <property type="protein sequence ID" value="KAK7966516.1"/>
    <property type="molecule type" value="Genomic_DNA"/>
</dbReference>
<sequence>MPGRFPPEELHIPGTIVDDRKPRYDGPKILARPGVRKAAPSAPGADDHRRLFYVEAGFEDFLGFGAMLNAFNNAGKLNTVVGYREHPIPPLVFKFASEMTCLMISVPKSALISMSSS</sequence>
<dbReference type="Proteomes" id="UP001391051">
    <property type="component" value="Unassembled WGS sequence"/>
</dbReference>
<name>A0ABR1QV08_9PEZI</name>
<dbReference type="RefSeq" id="XP_066705908.1">
    <property type="nucleotide sequence ID" value="XM_066837015.1"/>
</dbReference>
<gene>
    <name evidence="2" type="ORF">PG986_000793</name>
</gene>
<dbReference type="GeneID" id="92070077"/>
<evidence type="ECO:0000256" key="1">
    <source>
        <dbReference type="SAM" id="MobiDB-lite"/>
    </source>
</evidence>
<keyword evidence="3" id="KW-1185">Reference proteome</keyword>
<evidence type="ECO:0000313" key="2">
    <source>
        <dbReference type="EMBL" id="KAK7966516.1"/>
    </source>
</evidence>
<accession>A0ABR1QV08</accession>
<evidence type="ECO:0000313" key="3">
    <source>
        <dbReference type="Proteomes" id="UP001391051"/>
    </source>
</evidence>
<feature type="region of interest" description="Disordered" evidence="1">
    <location>
        <begin position="1"/>
        <end position="24"/>
    </location>
</feature>
<organism evidence="2 3">
    <name type="scientific">Apiospora aurea</name>
    <dbReference type="NCBI Taxonomy" id="335848"/>
    <lineage>
        <taxon>Eukaryota</taxon>
        <taxon>Fungi</taxon>
        <taxon>Dikarya</taxon>
        <taxon>Ascomycota</taxon>
        <taxon>Pezizomycotina</taxon>
        <taxon>Sordariomycetes</taxon>
        <taxon>Xylariomycetidae</taxon>
        <taxon>Amphisphaeriales</taxon>
        <taxon>Apiosporaceae</taxon>
        <taxon>Apiospora</taxon>
    </lineage>
</organism>